<gene>
    <name evidence="1" type="ORF">GCU60_15950</name>
</gene>
<comment type="caution">
    <text evidence="1">The sequence shown here is derived from an EMBL/GenBank/DDBJ whole genome shotgun (WGS) entry which is preliminary data.</text>
</comment>
<evidence type="ECO:0000313" key="1">
    <source>
        <dbReference type="EMBL" id="NEK87235.1"/>
    </source>
</evidence>
<proteinExistence type="predicted"/>
<reference evidence="1 2" key="1">
    <citation type="submission" date="2019-12" db="EMBL/GenBank/DDBJ databases">
        <title>the WGS of Blastococcus saxobsidens 67B17.</title>
        <authorList>
            <person name="Jiang Z."/>
        </authorList>
    </citation>
    <scope>NUCLEOTIDE SEQUENCE [LARGE SCALE GENOMIC DNA]</scope>
    <source>
        <strain evidence="1 2">67B17</strain>
    </source>
</reference>
<accession>A0A6L9W584</accession>
<name>A0A6L9W584_9ACTN</name>
<dbReference type="EMBL" id="JAAGWG010000026">
    <property type="protein sequence ID" value="NEK87235.1"/>
    <property type="molecule type" value="Genomic_DNA"/>
</dbReference>
<sequence>MTVMALPAHGHWAEDARGEGRSIRVSTHVEKGLVNLSLWRGETCVGTARLSPEDAAGVVAGLSDGLAAMAVRPRIVSPEAARVADLEARLARLEHQGQPLWRRAADAVTGWGVRAAVRSAVSPRR</sequence>
<dbReference type="AlphaFoldDB" id="A0A6L9W584"/>
<evidence type="ECO:0000313" key="2">
    <source>
        <dbReference type="Proteomes" id="UP000479241"/>
    </source>
</evidence>
<protein>
    <submittedName>
        <fullName evidence="1">Uncharacterized protein</fullName>
    </submittedName>
</protein>
<dbReference type="RefSeq" id="WP_163206996.1">
    <property type="nucleotide sequence ID" value="NZ_JAAGWG010000026.1"/>
</dbReference>
<organism evidence="1 2">
    <name type="scientific">Blastococcus saxobsidens</name>
    <dbReference type="NCBI Taxonomy" id="138336"/>
    <lineage>
        <taxon>Bacteria</taxon>
        <taxon>Bacillati</taxon>
        <taxon>Actinomycetota</taxon>
        <taxon>Actinomycetes</taxon>
        <taxon>Geodermatophilales</taxon>
        <taxon>Geodermatophilaceae</taxon>
        <taxon>Blastococcus</taxon>
    </lineage>
</organism>
<dbReference type="Proteomes" id="UP000479241">
    <property type="component" value="Unassembled WGS sequence"/>
</dbReference>